<gene>
    <name evidence="4" type="ORF">TWF506_009440</name>
</gene>
<dbReference type="PROSITE" id="PS50088">
    <property type="entry name" value="ANK_REPEAT"/>
    <property type="match status" value="2"/>
</dbReference>
<dbReference type="SUPFAM" id="SSF48403">
    <property type="entry name" value="Ankyrin repeat"/>
    <property type="match status" value="1"/>
</dbReference>
<evidence type="ECO:0000313" key="4">
    <source>
        <dbReference type="EMBL" id="KAK6513281.1"/>
    </source>
</evidence>
<dbReference type="AlphaFoldDB" id="A0AAN8RTK3"/>
<dbReference type="InterPro" id="IPR002110">
    <property type="entry name" value="Ankyrin_rpt"/>
</dbReference>
<evidence type="ECO:0008006" key="6">
    <source>
        <dbReference type="Google" id="ProtNLM"/>
    </source>
</evidence>
<dbReference type="EMBL" id="JAVHJM010000006">
    <property type="protein sequence ID" value="KAK6513281.1"/>
    <property type="molecule type" value="Genomic_DNA"/>
</dbReference>
<dbReference type="Pfam" id="PF12796">
    <property type="entry name" value="Ank_2"/>
    <property type="match status" value="2"/>
</dbReference>
<reference evidence="4 5" key="1">
    <citation type="submission" date="2019-10" db="EMBL/GenBank/DDBJ databases">
        <authorList>
            <person name="Palmer J.M."/>
        </authorList>
    </citation>
    <scope>NUCLEOTIDE SEQUENCE [LARGE SCALE GENOMIC DNA]</scope>
    <source>
        <strain evidence="4 5">TWF506</strain>
    </source>
</reference>
<organism evidence="4 5">
    <name type="scientific">Arthrobotrys conoides</name>
    <dbReference type="NCBI Taxonomy" id="74498"/>
    <lineage>
        <taxon>Eukaryota</taxon>
        <taxon>Fungi</taxon>
        <taxon>Dikarya</taxon>
        <taxon>Ascomycota</taxon>
        <taxon>Pezizomycotina</taxon>
        <taxon>Orbiliomycetes</taxon>
        <taxon>Orbiliales</taxon>
        <taxon>Orbiliaceae</taxon>
        <taxon>Arthrobotrys</taxon>
    </lineage>
</organism>
<dbReference type="PANTHER" id="PTHR24173">
    <property type="entry name" value="ANKYRIN REPEAT CONTAINING"/>
    <property type="match status" value="1"/>
</dbReference>
<evidence type="ECO:0000256" key="1">
    <source>
        <dbReference type="ARBA" id="ARBA00022737"/>
    </source>
</evidence>
<dbReference type="InterPro" id="IPR036770">
    <property type="entry name" value="Ankyrin_rpt-contain_sf"/>
</dbReference>
<dbReference type="Proteomes" id="UP001307849">
    <property type="component" value="Unassembled WGS sequence"/>
</dbReference>
<evidence type="ECO:0000256" key="2">
    <source>
        <dbReference type="ARBA" id="ARBA00023043"/>
    </source>
</evidence>
<keyword evidence="2 3" id="KW-0040">ANK repeat</keyword>
<name>A0AAN8RTK3_9PEZI</name>
<accession>A0AAN8RTK3</accession>
<proteinExistence type="predicted"/>
<comment type="caution">
    <text evidence="4">The sequence shown here is derived from an EMBL/GenBank/DDBJ whole genome shotgun (WGS) entry which is preliminary data.</text>
</comment>
<feature type="repeat" description="ANK" evidence="3">
    <location>
        <begin position="176"/>
        <end position="208"/>
    </location>
</feature>
<feature type="repeat" description="ANK" evidence="3">
    <location>
        <begin position="77"/>
        <end position="109"/>
    </location>
</feature>
<dbReference type="SMART" id="SM00248">
    <property type="entry name" value="ANK"/>
    <property type="match status" value="5"/>
</dbReference>
<dbReference type="Gene3D" id="1.25.40.20">
    <property type="entry name" value="Ankyrin repeat-containing domain"/>
    <property type="match status" value="2"/>
</dbReference>
<keyword evidence="1" id="KW-0677">Repeat</keyword>
<keyword evidence="5" id="KW-1185">Reference proteome</keyword>
<dbReference type="PROSITE" id="PS50297">
    <property type="entry name" value="ANK_REP_REGION"/>
    <property type="match status" value="2"/>
</dbReference>
<protein>
    <recommendedName>
        <fullName evidence="6">Ankyrin</fullName>
    </recommendedName>
</protein>
<evidence type="ECO:0000313" key="5">
    <source>
        <dbReference type="Proteomes" id="UP001307849"/>
    </source>
</evidence>
<dbReference type="PANTHER" id="PTHR24173:SF74">
    <property type="entry name" value="ANKYRIN REPEAT DOMAIN-CONTAINING PROTEIN 16"/>
    <property type="match status" value="1"/>
</dbReference>
<sequence length="214" mass="23690">MIASYFGLDQVILCLLEKDDLDLNSRDDTYKRSAMFWAAGNGFDLTVELLVGGIGGRWKDKKLPFRAGAQVDCVDRHGQTPLLYAVWNRHLAVIKLLLKAGARTDLMDDSGATPLSYAKWRRYDDVLDLFSGKGITADSKDDIKKALISAVQKGSEAVVKQLLETEESNPNFTVGNGWTPLSYAIEGRNVTIVQLLLDKGVEVNYKYTVSVKGK</sequence>
<evidence type="ECO:0000256" key="3">
    <source>
        <dbReference type="PROSITE-ProRule" id="PRU00023"/>
    </source>
</evidence>